<keyword evidence="2" id="KW-1185">Reference proteome</keyword>
<sequence length="166" mass="19860">MIVNEKYKKFLEIKKEDENIFDSLIKNFQENIETPQVFFTKKFKKRLEVQTTNLTIEKISKFMEDYIEGNLKVLIEKVVASKNKDQEIYENIMNLGWNVKNSIENENKNFLEAVYEEGNFHLLFNLDEVKNEGNGEYIEKFMNEFREIINGFRLELIESFKGEISF</sequence>
<evidence type="ECO:0000313" key="1">
    <source>
        <dbReference type="EMBL" id="CAK5064084.1"/>
    </source>
</evidence>
<proteinExistence type="predicted"/>
<dbReference type="Proteomes" id="UP001497535">
    <property type="component" value="Unassembled WGS sequence"/>
</dbReference>
<comment type="caution">
    <text evidence="1">The sequence shown here is derived from an EMBL/GenBank/DDBJ whole genome shotgun (WGS) entry which is preliminary data.</text>
</comment>
<protein>
    <submittedName>
        <fullName evidence="1">Uncharacterized protein</fullName>
    </submittedName>
</protein>
<reference evidence="1" key="1">
    <citation type="submission" date="2023-11" db="EMBL/GenBank/DDBJ databases">
        <authorList>
            <person name="Poullet M."/>
        </authorList>
    </citation>
    <scope>NUCLEOTIDE SEQUENCE</scope>
    <source>
        <strain evidence="1">E1834</strain>
    </source>
</reference>
<gene>
    <name evidence="1" type="ORF">MENTE1834_LOCUS16930</name>
</gene>
<evidence type="ECO:0000313" key="2">
    <source>
        <dbReference type="Proteomes" id="UP001497535"/>
    </source>
</evidence>
<accession>A0ACB0YUS9</accession>
<name>A0ACB0YUS9_MELEN</name>
<organism evidence="1 2">
    <name type="scientific">Meloidogyne enterolobii</name>
    <name type="common">Root-knot nematode worm</name>
    <name type="synonym">Meloidogyne mayaguensis</name>
    <dbReference type="NCBI Taxonomy" id="390850"/>
    <lineage>
        <taxon>Eukaryota</taxon>
        <taxon>Metazoa</taxon>
        <taxon>Ecdysozoa</taxon>
        <taxon>Nematoda</taxon>
        <taxon>Chromadorea</taxon>
        <taxon>Rhabditida</taxon>
        <taxon>Tylenchina</taxon>
        <taxon>Tylenchomorpha</taxon>
        <taxon>Tylenchoidea</taxon>
        <taxon>Meloidogynidae</taxon>
        <taxon>Meloidogyninae</taxon>
        <taxon>Meloidogyne</taxon>
    </lineage>
</organism>
<dbReference type="EMBL" id="CAVMJV010000019">
    <property type="protein sequence ID" value="CAK5064084.1"/>
    <property type="molecule type" value="Genomic_DNA"/>
</dbReference>